<evidence type="ECO:0000313" key="2">
    <source>
        <dbReference type="Proteomes" id="UP000318055"/>
    </source>
</evidence>
<sequence length="98" mass="11266">MRYTLTLKSSPRFHRLPLCLPFLCPRCVSLQLHVHLFLFRTRALARLLLMGDFPCSRDSLRLLAGFKRTPLSLPRTTAFLRGGNTCRTNKSGEQYRTG</sequence>
<dbReference type="RefSeq" id="WP_145845361.1">
    <property type="nucleotide sequence ID" value="NZ_CP042239.1"/>
</dbReference>
<keyword evidence="2" id="KW-1185">Reference proteome</keyword>
<organism evidence="1 2">
    <name type="scientific">Sphingomonas suaedae</name>
    <dbReference type="NCBI Taxonomy" id="2599297"/>
    <lineage>
        <taxon>Bacteria</taxon>
        <taxon>Pseudomonadati</taxon>
        <taxon>Pseudomonadota</taxon>
        <taxon>Alphaproteobacteria</taxon>
        <taxon>Sphingomonadales</taxon>
        <taxon>Sphingomonadaceae</taxon>
        <taxon>Sphingomonas</taxon>
    </lineage>
</organism>
<name>A0A518RD31_9SPHN</name>
<protein>
    <submittedName>
        <fullName evidence="1">Uncharacterized protein</fullName>
    </submittedName>
</protein>
<dbReference type="KEGG" id="ssua:FPZ54_04630"/>
<evidence type="ECO:0000313" key="1">
    <source>
        <dbReference type="EMBL" id="QDX25378.1"/>
    </source>
</evidence>
<dbReference type="Proteomes" id="UP000318055">
    <property type="component" value="Chromosome"/>
</dbReference>
<accession>A0A518RD31</accession>
<dbReference type="EMBL" id="CP042239">
    <property type="protein sequence ID" value="QDX25378.1"/>
    <property type="molecule type" value="Genomic_DNA"/>
</dbReference>
<dbReference type="AlphaFoldDB" id="A0A518RD31"/>
<gene>
    <name evidence="1" type="ORF">FPZ54_04630</name>
</gene>
<proteinExistence type="predicted"/>
<reference evidence="1 2" key="1">
    <citation type="submission" date="2019-07" db="EMBL/GenBank/DDBJ databases">
        <title>Sphingomonas alkalisoli sp. nov., isolated from rhizosphere soil of Suaedae salsa.</title>
        <authorList>
            <person name="Zhang H."/>
            <person name="Xu L."/>
            <person name="Zhang J.-X."/>
            <person name="Sun J.-Q."/>
        </authorList>
    </citation>
    <scope>NUCLEOTIDE SEQUENCE [LARGE SCALE GENOMIC DNA]</scope>
    <source>
        <strain evidence="1 2">XS-10</strain>
    </source>
</reference>